<gene>
    <name evidence="2" type="ORF">D0U04_07070</name>
</gene>
<keyword evidence="1" id="KW-0812">Transmembrane</keyword>
<reference evidence="2 3" key="1">
    <citation type="submission" date="2018-08" db="EMBL/GenBank/DDBJ databases">
        <title>Bacillus clarus sp. nov. strain PS00077A.</title>
        <authorList>
            <person name="Mendez Acevedo M."/>
            <person name="Carroll L."/>
            <person name="Mukherjee M."/>
            <person name="Wiedmann M."/>
            <person name="Kovac J."/>
        </authorList>
    </citation>
    <scope>NUCLEOTIDE SEQUENCE [LARGE SCALE GENOMIC DNA]</scope>
    <source>
        <strain evidence="2 3">PS00077A</strain>
    </source>
</reference>
<proteinExistence type="predicted"/>
<evidence type="ECO:0008006" key="4">
    <source>
        <dbReference type="Google" id="ProtNLM"/>
    </source>
</evidence>
<sequence>MKIVGVFNEVVIKGSCLLVSSVILCISTILDIRKIRNRDERYHISYIEVNIMEKELRVEWECEPDIVFITKQLIELSNKIKMSENKKASK</sequence>
<comment type="caution">
    <text evidence="2">The sequence shown here is derived from an EMBL/GenBank/DDBJ whole genome shotgun (WGS) entry which is preliminary data.</text>
</comment>
<accession>A0ABX9KXV6</accession>
<keyword evidence="3" id="KW-1185">Reference proteome</keyword>
<organism evidence="2 3">
    <name type="scientific">Bacillus clarus</name>
    <dbReference type="NCBI Taxonomy" id="2338372"/>
    <lineage>
        <taxon>Bacteria</taxon>
        <taxon>Bacillati</taxon>
        <taxon>Bacillota</taxon>
        <taxon>Bacilli</taxon>
        <taxon>Bacillales</taxon>
        <taxon>Bacillaceae</taxon>
        <taxon>Bacillus</taxon>
        <taxon>Bacillus cereus group</taxon>
    </lineage>
</organism>
<dbReference type="Proteomes" id="UP000264294">
    <property type="component" value="Unassembled WGS sequence"/>
</dbReference>
<protein>
    <recommendedName>
        <fullName evidence="4">Lipoprotein</fullName>
    </recommendedName>
</protein>
<dbReference type="EMBL" id="QVOD01000006">
    <property type="protein sequence ID" value="RFT67539.1"/>
    <property type="molecule type" value="Genomic_DNA"/>
</dbReference>
<feature type="transmembrane region" description="Helical" evidence="1">
    <location>
        <begin position="12"/>
        <end position="32"/>
    </location>
</feature>
<keyword evidence="1" id="KW-0472">Membrane</keyword>
<evidence type="ECO:0000313" key="2">
    <source>
        <dbReference type="EMBL" id="RFT67539.1"/>
    </source>
</evidence>
<evidence type="ECO:0000256" key="1">
    <source>
        <dbReference type="SAM" id="Phobius"/>
    </source>
</evidence>
<keyword evidence="1" id="KW-1133">Transmembrane helix</keyword>
<name>A0ABX9KXV6_9BACI</name>
<evidence type="ECO:0000313" key="3">
    <source>
        <dbReference type="Proteomes" id="UP000264294"/>
    </source>
</evidence>